<dbReference type="GO" id="GO:0016020">
    <property type="term" value="C:membrane"/>
    <property type="evidence" value="ECO:0007669"/>
    <property type="project" value="InterPro"/>
</dbReference>
<evidence type="ECO:0000259" key="1">
    <source>
        <dbReference type="Pfam" id="PF02931"/>
    </source>
</evidence>
<dbReference type="OMA" id="YANSSEM"/>
<dbReference type="EMBL" id="LNIX01000010">
    <property type="protein sequence ID" value="OXA49882.1"/>
    <property type="molecule type" value="Genomic_DNA"/>
</dbReference>
<dbReference type="InterPro" id="IPR006202">
    <property type="entry name" value="Neur_chan_lig-bd"/>
</dbReference>
<comment type="caution">
    <text evidence="2">The sequence shown here is derived from an EMBL/GenBank/DDBJ whole genome shotgun (WGS) entry which is preliminary data.</text>
</comment>
<keyword evidence="3" id="KW-1185">Reference proteome</keyword>
<accession>A0A226DWN6</accession>
<dbReference type="OrthoDB" id="5975154at2759"/>
<dbReference type="AlphaFoldDB" id="A0A226DWN6"/>
<evidence type="ECO:0000313" key="2">
    <source>
        <dbReference type="EMBL" id="OXA49882.1"/>
    </source>
</evidence>
<evidence type="ECO:0000313" key="3">
    <source>
        <dbReference type="Proteomes" id="UP000198287"/>
    </source>
</evidence>
<dbReference type="Gene3D" id="2.70.170.10">
    <property type="entry name" value="Neurotransmitter-gated ion-channel ligand-binding domain"/>
    <property type="match status" value="1"/>
</dbReference>
<dbReference type="STRING" id="158441.A0A226DWN6"/>
<keyword evidence="2" id="KW-0675">Receptor</keyword>
<feature type="domain" description="Neurotransmitter-gated ion-channel ligand-binding" evidence="1">
    <location>
        <begin position="24"/>
        <end position="222"/>
    </location>
</feature>
<dbReference type="GO" id="GO:0004888">
    <property type="term" value="F:transmembrane signaling receptor activity"/>
    <property type="evidence" value="ECO:0007669"/>
    <property type="project" value="InterPro"/>
</dbReference>
<protein>
    <submittedName>
        <fullName evidence="2">Acetylcholine receptor subunit alpha-like 1</fullName>
    </submittedName>
</protein>
<dbReference type="InterPro" id="IPR006201">
    <property type="entry name" value="Neur_channel"/>
</dbReference>
<name>A0A226DWN6_FOLCA</name>
<dbReference type="PRINTS" id="PR00252">
    <property type="entry name" value="NRIONCHANNEL"/>
</dbReference>
<dbReference type="Proteomes" id="UP000198287">
    <property type="component" value="Unassembled WGS sequence"/>
</dbReference>
<dbReference type="Pfam" id="PF02931">
    <property type="entry name" value="Neur_chan_LBD"/>
    <property type="match status" value="1"/>
</dbReference>
<proteinExistence type="predicted"/>
<dbReference type="InterPro" id="IPR036734">
    <property type="entry name" value="Neur_chan_lig-bd_sf"/>
</dbReference>
<sequence length="233" mass="26767">AFIAEGELSEKWSTGDQAGIAIRDQLFSNLFDSYKRENYAENTTVQVGVTLADVIFDKQNDIMDSRVWLQLSWTDNRFAWNEAEFPVSVLRVPAEKIWRPDVFLYNRAKPSLNCYAANALVYPNGKIWWEPACRLQTYCNLTLASAPYDEQTCAMRFGSRTFDGAMMGLELWEQGNSTLADVSYFINQKYRITKNEAIKEEEFYGCYMEPCHTVLFTLGFQRVFEGGPTCANH</sequence>
<gene>
    <name evidence="2" type="ORF">Fcan01_15756</name>
</gene>
<feature type="non-terminal residue" evidence="2">
    <location>
        <position position="1"/>
    </location>
</feature>
<organism evidence="2 3">
    <name type="scientific">Folsomia candida</name>
    <name type="common">Springtail</name>
    <dbReference type="NCBI Taxonomy" id="158441"/>
    <lineage>
        <taxon>Eukaryota</taxon>
        <taxon>Metazoa</taxon>
        <taxon>Ecdysozoa</taxon>
        <taxon>Arthropoda</taxon>
        <taxon>Hexapoda</taxon>
        <taxon>Collembola</taxon>
        <taxon>Entomobryomorpha</taxon>
        <taxon>Isotomoidea</taxon>
        <taxon>Isotomidae</taxon>
        <taxon>Proisotominae</taxon>
        <taxon>Folsomia</taxon>
    </lineage>
</organism>
<reference evidence="2 3" key="1">
    <citation type="submission" date="2015-12" db="EMBL/GenBank/DDBJ databases">
        <title>The genome of Folsomia candida.</title>
        <authorList>
            <person name="Faddeeva A."/>
            <person name="Derks M.F."/>
            <person name="Anvar Y."/>
            <person name="Smit S."/>
            <person name="Van Straalen N."/>
            <person name="Roelofs D."/>
        </authorList>
    </citation>
    <scope>NUCLEOTIDE SEQUENCE [LARGE SCALE GENOMIC DNA]</scope>
    <source>
        <strain evidence="2 3">VU population</strain>
        <tissue evidence="2">Whole body</tissue>
    </source>
</reference>
<dbReference type="PANTHER" id="PTHR18945">
    <property type="entry name" value="NEUROTRANSMITTER GATED ION CHANNEL"/>
    <property type="match status" value="1"/>
</dbReference>
<dbReference type="SUPFAM" id="SSF63712">
    <property type="entry name" value="Nicotinic receptor ligand binding domain-like"/>
    <property type="match status" value="1"/>
</dbReference>
<dbReference type="GO" id="GO:0005230">
    <property type="term" value="F:extracellular ligand-gated monoatomic ion channel activity"/>
    <property type="evidence" value="ECO:0007669"/>
    <property type="project" value="InterPro"/>
</dbReference>